<name>A0ABC8S1J6_9AQUA</name>
<dbReference type="AlphaFoldDB" id="A0ABC8S1J6"/>
<evidence type="ECO:0000256" key="2">
    <source>
        <dbReference type="PROSITE-ProRule" id="PRU00708"/>
    </source>
</evidence>
<feature type="repeat" description="PPR" evidence="2">
    <location>
        <begin position="370"/>
        <end position="404"/>
    </location>
</feature>
<dbReference type="SUPFAM" id="SSF48452">
    <property type="entry name" value="TPR-like"/>
    <property type="match status" value="1"/>
</dbReference>
<dbReference type="FunFam" id="1.25.40.10:FF:000441">
    <property type="entry name" value="Pentatricopeptide repeat-containing protein mitochondrial"/>
    <property type="match status" value="1"/>
</dbReference>
<evidence type="ECO:0000313" key="3">
    <source>
        <dbReference type="EMBL" id="CAK9149079.1"/>
    </source>
</evidence>
<dbReference type="PANTHER" id="PTHR47926:SF465">
    <property type="entry name" value="PENTATRICOPEPTIDE REPEAT (PPR-LIKE) SUPERFAMILY PROTEIN"/>
    <property type="match status" value="1"/>
</dbReference>
<dbReference type="Proteomes" id="UP001642360">
    <property type="component" value="Unassembled WGS sequence"/>
</dbReference>
<dbReference type="Gene3D" id="1.25.40.10">
    <property type="entry name" value="Tetratricopeptide repeat domain"/>
    <property type="match status" value="4"/>
</dbReference>
<dbReference type="FunFam" id="1.25.40.10:FF:001093">
    <property type="entry name" value="Pentatricopeptide repeat-containing protein At2g34400"/>
    <property type="match status" value="1"/>
</dbReference>
<keyword evidence="4" id="KW-1185">Reference proteome</keyword>
<proteinExistence type="predicted"/>
<dbReference type="Pfam" id="PF13041">
    <property type="entry name" value="PPR_2"/>
    <property type="match status" value="3"/>
</dbReference>
<feature type="repeat" description="PPR" evidence="2">
    <location>
        <begin position="509"/>
        <end position="543"/>
    </location>
</feature>
<dbReference type="PROSITE" id="PS51375">
    <property type="entry name" value="PPR"/>
    <property type="match status" value="5"/>
</dbReference>
<feature type="repeat" description="PPR" evidence="2">
    <location>
        <begin position="5"/>
        <end position="39"/>
    </location>
</feature>
<gene>
    <name evidence="3" type="ORF">ILEXP_LOCUS17071</name>
</gene>
<dbReference type="Pfam" id="PF20431">
    <property type="entry name" value="E_motif"/>
    <property type="match status" value="1"/>
</dbReference>
<keyword evidence="1" id="KW-0677">Repeat</keyword>
<evidence type="ECO:0008006" key="5">
    <source>
        <dbReference type="Google" id="ProtNLM"/>
    </source>
</evidence>
<feature type="repeat" description="PPR" evidence="2">
    <location>
        <begin position="137"/>
        <end position="171"/>
    </location>
</feature>
<sequence length="595" mass="65614">MPNKDLIAWNSMLTGYCHLGLHQEALSLFNSMRVNNSKPDDFTFTSAMNACAGSFELCHGRKLHALIIVLGYDYSVPVSNSLIDMYGKCLSPCCANRVFEGMGLKNEVSWCSLLFAYMNAAQFGNGRSVFEAMPKRVEIAWNTMIASYARCGEIEMCFEMFKKMLENSCCPDQWTFSALMNACAEAQQFRNGCIVHAFIVKSGWSSAVEVNNSNLSFYARLSGREDVVKVFKSIRTVSQVSWNAIIDAHMKIGDTQEAFLAFKQAPEKNVVSWTSMITGYARNGHGEKAIFYFADMLRNGLQPDHFTFGAVLHACSNWATLGHGKMVHGCAIHCGFHGYVYITNGLVNMYAKCGDLEGSSRAFSYILEKDLISWNTMLFAYGLHGGAIQVLQLHEDMISSGFEPDKVTFIGLLMSCSHSGLIEKGRAFFESMSSVYGLTPETDHVACMVDMLGRGGYLDEARELANKYLGMHSARISSSEALFGAYSAQADIGMGAGLGEELQILEPQNEMSYVLLSNLYCASGQWKSAEMVRKAMADQGVKKIPGCSWIGVGTEVAAFVAGRHSQPYMEELCKILNFLEHEMGNPSSMVGIGFT</sequence>
<dbReference type="Pfam" id="PF01535">
    <property type="entry name" value="PPR"/>
    <property type="match status" value="2"/>
</dbReference>
<dbReference type="InterPro" id="IPR046848">
    <property type="entry name" value="E_motif"/>
</dbReference>
<dbReference type="EMBL" id="CAUOFW020001834">
    <property type="protein sequence ID" value="CAK9149079.1"/>
    <property type="molecule type" value="Genomic_DNA"/>
</dbReference>
<organism evidence="3 4">
    <name type="scientific">Ilex paraguariensis</name>
    <name type="common">yerba mate</name>
    <dbReference type="NCBI Taxonomy" id="185542"/>
    <lineage>
        <taxon>Eukaryota</taxon>
        <taxon>Viridiplantae</taxon>
        <taxon>Streptophyta</taxon>
        <taxon>Embryophyta</taxon>
        <taxon>Tracheophyta</taxon>
        <taxon>Spermatophyta</taxon>
        <taxon>Magnoliopsida</taxon>
        <taxon>eudicotyledons</taxon>
        <taxon>Gunneridae</taxon>
        <taxon>Pentapetalae</taxon>
        <taxon>asterids</taxon>
        <taxon>campanulids</taxon>
        <taxon>Aquifoliales</taxon>
        <taxon>Aquifoliaceae</taxon>
        <taxon>Ilex</taxon>
    </lineage>
</organism>
<dbReference type="InterPro" id="IPR046960">
    <property type="entry name" value="PPR_At4g14850-like_plant"/>
</dbReference>
<dbReference type="PANTHER" id="PTHR47926">
    <property type="entry name" value="PENTATRICOPEPTIDE REPEAT-CONTAINING PROTEIN"/>
    <property type="match status" value="1"/>
</dbReference>
<reference evidence="3 4" key="1">
    <citation type="submission" date="2024-02" db="EMBL/GenBank/DDBJ databases">
        <authorList>
            <person name="Vignale AGUSTIN F."/>
            <person name="Sosa J E."/>
            <person name="Modenutti C."/>
        </authorList>
    </citation>
    <scope>NUCLEOTIDE SEQUENCE [LARGE SCALE GENOMIC DNA]</scope>
</reference>
<evidence type="ECO:0000313" key="4">
    <source>
        <dbReference type="Proteomes" id="UP001642360"/>
    </source>
</evidence>
<evidence type="ECO:0000256" key="1">
    <source>
        <dbReference type="ARBA" id="ARBA00022737"/>
    </source>
</evidence>
<dbReference type="InterPro" id="IPR002885">
    <property type="entry name" value="PPR_rpt"/>
</dbReference>
<accession>A0ABC8S1J6</accession>
<comment type="caution">
    <text evidence="3">The sequence shown here is derived from an EMBL/GenBank/DDBJ whole genome shotgun (WGS) entry which is preliminary data.</text>
</comment>
<feature type="repeat" description="PPR" evidence="2">
    <location>
        <begin position="269"/>
        <end position="303"/>
    </location>
</feature>
<dbReference type="InterPro" id="IPR011990">
    <property type="entry name" value="TPR-like_helical_dom_sf"/>
</dbReference>
<dbReference type="NCBIfam" id="TIGR00756">
    <property type="entry name" value="PPR"/>
    <property type="match status" value="3"/>
</dbReference>
<protein>
    <recommendedName>
        <fullName evidence="5">Organelle transcript processing 82</fullName>
    </recommendedName>
</protein>